<dbReference type="EMBL" id="JAVDDT010000001">
    <property type="protein sequence ID" value="MDQ2068568.1"/>
    <property type="molecule type" value="Genomic_DNA"/>
</dbReference>
<proteinExistence type="predicted"/>
<keyword evidence="2" id="KW-1185">Reference proteome</keyword>
<dbReference type="RefSeq" id="WP_306727051.1">
    <property type="nucleotide sequence ID" value="NZ_JAVDDT010000001.1"/>
</dbReference>
<protein>
    <submittedName>
        <fullName evidence="1">Lipopolysaccharide kinase InaA family protein</fullName>
    </submittedName>
</protein>
<name>A0ABU0W3I4_9GAMM</name>
<sequence length="231" mass="27849">MSRSALTERFREELVHWAREAERTDRHYLSKGYQGRVLLYESESHRLVIKTPPAWWPYRWLSRRMLRHEAAVYQHLEGLDGIPVCHGLLDDAYLVLDYIDGPCLRDTDIQNRDAFYRAFIGIIRRMHAAGVGHADLKRKDNILVGPGEKPWLIDFGVAVIRKRGFHPINHFLFNTARRFDLNAWIKHKYRRNFREVSDRDRRFLQLTWMERAGRRIKRSYRKLWPRKRRQS</sequence>
<organism evidence="1 2">
    <name type="scientific">Natronospira bacteriovora</name>
    <dbReference type="NCBI Taxonomy" id="3069753"/>
    <lineage>
        <taxon>Bacteria</taxon>
        <taxon>Pseudomonadati</taxon>
        <taxon>Pseudomonadota</taxon>
        <taxon>Gammaproteobacteria</taxon>
        <taxon>Natronospirales</taxon>
        <taxon>Natronospiraceae</taxon>
        <taxon>Natronospira</taxon>
    </lineage>
</organism>
<dbReference type="InterPro" id="IPR011009">
    <property type="entry name" value="Kinase-like_dom_sf"/>
</dbReference>
<comment type="caution">
    <text evidence="1">The sequence shown here is derived from an EMBL/GenBank/DDBJ whole genome shotgun (WGS) entry which is preliminary data.</text>
</comment>
<evidence type="ECO:0000313" key="2">
    <source>
        <dbReference type="Proteomes" id="UP001239019"/>
    </source>
</evidence>
<keyword evidence="1" id="KW-0808">Transferase</keyword>
<dbReference type="GO" id="GO:0016301">
    <property type="term" value="F:kinase activity"/>
    <property type="evidence" value="ECO:0007669"/>
    <property type="project" value="UniProtKB-KW"/>
</dbReference>
<evidence type="ECO:0000313" key="1">
    <source>
        <dbReference type="EMBL" id="MDQ2068568.1"/>
    </source>
</evidence>
<keyword evidence="1" id="KW-0418">Kinase</keyword>
<dbReference type="Gene3D" id="1.10.510.10">
    <property type="entry name" value="Transferase(Phosphotransferase) domain 1"/>
    <property type="match status" value="1"/>
</dbReference>
<accession>A0ABU0W3I4</accession>
<dbReference type="Pfam" id="PF06293">
    <property type="entry name" value="Kdo"/>
    <property type="match status" value="1"/>
</dbReference>
<gene>
    <name evidence="1" type="ORF">RBH19_01615</name>
</gene>
<dbReference type="Proteomes" id="UP001239019">
    <property type="component" value="Unassembled WGS sequence"/>
</dbReference>
<dbReference type="SUPFAM" id="SSF56112">
    <property type="entry name" value="Protein kinase-like (PK-like)"/>
    <property type="match status" value="1"/>
</dbReference>
<reference evidence="1 2" key="1">
    <citation type="submission" date="2023-08" db="EMBL/GenBank/DDBJ databases">
        <title>Whole-genome sequencing of halo(alkali)philic microorganisms from hypersaline lakes.</title>
        <authorList>
            <person name="Sorokin D.Y."/>
            <person name="Abbas B."/>
            <person name="Merkel A.Y."/>
        </authorList>
    </citation>
    <scope>NUCLEOTIDE SEQUENCE [LARGE SCALE GENOMIC DNA]</scope>
    <source>
        <strain evidence="1 2">AB-CW4</strain>
    </source>
</reference>